<proteinExistence type="predicted"/>
<dbReference type="EMBL" id="CAHIKZ030000644">
    <property type="protein sequence ID" value="CAE1230991.1"/>
    <property type="molecule type" value="Genomic_DNA"/>
</dbReference>
<organism evidence="1 2">
    <name type="scientific">Acanthosepion pharaonis</name>
    <name type="common">Pharaoh cuttlefish</name>
    <name type="synonym">Sepia pharaonis</name>
    <dbReference type="NCBI Taxonomy" id="158019"/>
    <lineage>
        <taxon>Eukaryota</taxon>
        <taxon>Metazoa</taxon>
        <taxon>Spiralia</taxon>
        <taxon>Lophotrochozoa</taxon>
        <taxon>Mollusca</taxon>
        <taxon>Cephalopoda</taxon>
        <taxon>Coleoidea</taxon>
        <taxon>Decapodiformes</taxon>
        <taxon>Sepiida</taxon>
        <taxon>Sepiina</taxon>
        <taxon>Sepiidae</taxon>
        <taxon>Acanthosepion</taxon>
    </lineage>
</organism>
<comment type="caution">
    <text evidence="1">The sequence shown here is derived from an EMBL/GenBank/DDBJ whole genome shotgun (WGS) entry which is preliminary data.</text>
</comment>
<protein>
    <submittedName>
        <fullName evidence="1">Uncharacterized protein</fullName>
    </submittedName>
</protein>
<gene>
    <name evidence="1" type="ORF">SPHA_17940</name>
</gene>
<evidence type="ECO:0000313" key="1">
    <source>
        <dbReference type="EMBL" id="CAE1230991.1"/>
    </source>
</evidence>
<dbReference type="AlphaFoldDB" id="A0A812BI39"/>
<name>A0A812BI39_ACAPH</name>
<accession>A0A812BI39</accession>
<sequence>MEKWDGKKKKVNPFSFPIDRHISLSLSLSLSRCISNSENPEEQEEGAVKVGGRERERERTLLLDIIYSILPDAIYSRHKQLIVYPDPKSYGWESSSSVSSNAYTPKDEHKKIGKIKGKIVCSQVNGPVSRTLGQSLLLQQQLRKCRDPCCTTVDVPERGSPPVCQCWSHGSIVKWLWK</sequence>
<reference evidence="1" key="1">
    <citation type="submission" date="2021-01" db="EMBL/GenBank/DDBJ databases">
        <authorList>
            <person name="Li R."/>
            <person name="Bekaert M."/>
        </authorList>
    </citation>
    <scope>NUCLEOTIDE SEQUENCE</scope>
    <source>
        <strain evidence="1">Farmed</strain>
    </source>
</reference>
<evidence type="ECO:0000313" key="2">
    <source>
        <dbReference type="Proteomes" id="UP000597762"/>
    </source>
</evidence>
<keyword evidence="2" id="KW-1185">Reference proteome</keyword>
<dbReference type="Proteomes" id="UP000597762">
    <property type="component" value="Unassembled WGS sequence"/>
</dbReference>